<evidence type="ECO:0000313" key="4">
    <source>
        <dbReference type="Proteomes" id="UP001595823"/>
    </source>
</evidence>
<dbReference type="Pfam" id="PF13561">
    <property type="entry name" value="adh_short_C2"/>
    <property type="match status" value="1"/>
</dbReference>
<dbReference type="SUPFAM" id="SSF51735">
    <property type="entry name" value="NAD(P)-binding Rossmann-fold domains"/>
    <property type="match status" value="1"/>
</dbReference>
<comment type="caution">
    <text evidence="3">The sequence shown here is derived from an EMBL/GenBank/DDBJ whole genome shotgun (WGS) entry which is preliminary data.</text>
</comment>
<dbReference type="InterPro" id="IPR002347">
    <property type="entry name" value="SDR_fam"/>
</dbReference>
<proteinExistence type="inferred from homology"/>
<dbReference type="Proteomes" id="UP001595823">
    <property type="component" value="Unassembled WGS sequence"/>
</dbReference>
<keyword evidence="2 3" id="KW-0560">Oxidoreductase</keyword>
<evidence type="ECO:0000256" key="1">
    <source>
        <dbReference type="ARBA" id="ARBA00006484"/>
    </source>
</evidence>
<organism evidence="3 4">
    <name type="scientific">Salininema proteolyticum</name>
    <dbReference type="NCBI Taxonomy" id="1607685"/>
    <lineage>
        <taxon>Bacteria</taxon>
        <taxon>Bacillati</taxon>
        <taxon>Actinomycetota</taxon>
        <taxon>Actinomycetes</taxon>
        <taxon>Glycomycetales</taxon>
        <taxon>Glycomycetaceae</taxon>
        <taxon>Salininema</taxon>
    </lineage>
</organism>
<dbReference type="GO" id="GO:0016491">
    <property type="term" value="F:oxidoreductase activity"/>
    <property type="evidence" value="ECO:0007669"/>
    <property type="project" value="UniProtKB-KW"/>
</dbReference>
<dbReference type="EMBL" id="JBHSDK010000015">
    <property type="protein sequence ID" value="MFC4335774.1"/>
    <property type="molecule type" value="Genomic_DNA"/>
</dbReference>
<reference evidence="4" key="1">
    <citation type="journal article" date="2019" name="Int. J. Syst. Evol. Microbiol.">
        <title>The Global Catalogue of Microorganisms (GCM) 10K type strain sequencing project: providing services to taxonomists for standard genome sequencing and annotation.</title>
        <authorList>
            <consortium name="The Broad Institute Genomics Platform"/>
            <consortium name="The Broad Institute Genome Sequencing Center for Infectious Disease"/>
            <person name="Wu L."/>
            <person name="Ma J."/>
        </authorList>
    </citation>
    <scope>NUCLEOTIDE SEQUENCE [LARGE SCALE GENOMIC DNA]</scope>
    <source>
        <strain evidence="4">IBRC-M 10908</strain>
    </source>
</reference>
<evidence type="ECO:0000256" key="2">
    <source>
        <dbReference type="ARBA" id="ARBA00023002"/>
    </source>
</evidence>
<sequence>MAHTVVTGGGTGIGRAIAHAFAERGDSLTLVGRREEKLAEVAAELPGTAVDCVPADLTTPEGVGAVAGSLTDGTVDVLVNNAGGLIDDEYDPKGAEGVRRMIDLNLTSAVLLTEALWENLARPGGRVVNLSSLAAQRGNGLYGAAKAGVIGWSTGVARKGGPEGITANTIAPGYIMDTEFFEGGRAPHHDRLIEETLLKKAGEPAHIAATAVFLASEGAGLITGQTIAVNGGSYIHY</sequence>
<dbReference type="InterPro" id="IPR020904">
    <property type="entry name" value="Sc_DH/Rdtase_CS"/>
</dbReference>
<dbReference type="PRINTS" id="PR00081">
    <property type="entry name" value="GDHRDH"/>
</dbReference>
<dbReference type="PROSITE" id="PS00061">
    <property type="entry name" value="ADH_SHORT"/>
    <property type="match status" value="1"/>
</dbReference>
<name>A0ABV8TY81_9ACTN</name>
<dbReference type="PANTHER" id="PTHR42760:SF133">
    <property type="entry name" value="3-OXOACYL-[ACYL-CARRIER-PROTEIN] REDUCTASE"/>
    <property type="match status" value="1"/>
</dbReference>
<evidence type="ECO:0000313" key="3">
    <source>
        <dbReference type="EMBL" id="MFC4335774.1"/>
    </source>
</evidence>
<accession>A0ABV8TY81</accession>
<dbReference type="PRINTS" id="PR00080">
    <property type="entry name" value="SDRFAMILY"/>
</dbReference>
<dbReference type="PANTHER" id="PTHR42760">
    <property type="entry name" value="SHORT-CHAIN DEHYDROGENASES/REDUCTASES FAMILY MEMBER"/>
    <property type="match status" value="1"/>
</dbReference>
<dbReference type="Gene3D" id="3.40.50.720">
    <property type="entry name" value="NAD(P)-binding Rossmann-like Domain"/>
    <property type="match status" value="1"/>
</dbReference>
<gene>
    <name evidence="3" type="ORF">ACFPET_11230</name>
</gene>
<dbReference type="InterPro" id="IPR036291">
    <property type="entry name" value="NAD(P)-bd_dom_sf"/>
</dbReference>
<dbReference type="EC" id="1.1.1.-" evidence="3"/>
<comment type="similarity">
    <text evidence="1">Belongs to the short-chain dehydrogenases/reductases (SDR) family.</text>
</comment>
<dbReference type="CDD" id="cd05233">
    <property type="entry name" value="SDR_c"/>
    <property type="match status" value="1"/>
</dbReference>
<keyword evidence="4" id="KW-1185">Reference proteome</keyword>
<dbReference type="RefSeq" id="WP_380620966.1">
    <property type="nucleotide sequence ID" value="NZ_JBHSDK010000015.1"/>
</dbReference>
<protein>
    <submittedName>
        <fullName evidence="3">SDR family NAD(P)-dependent oxidoreductase</fullName>
        <ecNumber evidence="3">1.1.1.-</ecNumber>
    </submittedName>
</protein>